<dbReference type="SMART" id="SM00387">
    <property type="entry name" value="HATPase_c"/>
    <property type="match status" value="1"/>
</dbReference>
<evidence type="ECO:0000256" key="11">
    <source>
        <dbReference type="SAM" id="Phobius"/>
    </source>
</evidence>
<evidence type="ECO:0000256" key="2">
    <source>
        <dbReference type="ARBA" id="ARBA00004141"/>
    </source>
</evidence>
<dbReference type="EMBL" id="CP014671">
    <property type="protein sequence ID" value="ANX04938.1"/>
    <property type="molecule type" value="Genomic_DNA"/>
</dbReference>
<dbReference type="InterPro" id="IPR005467">
    <property type="entry name" value="His_kinase_dom"/>
</dbReference>
<dbReference type="Proteomes" id="UP000092952">
    <property type="component" value="Chromosome"/>
</dbReference>
<dbReference type="InterPro" id="IPR036097">
    <property type="entry name" value="HisK_dim/P_sf"/>
</dbReference>
<accession>A0A1B1YW63</accession>
<dbReference type="InParanoid" id="A0A1B1YW63"/>
<feature type="domain" description="Histidine kinase" evidence="12">
    <location>
        <begin position="243"/>
        <end position="442"/>
    </location>
</feature>
<dbReference type="GO" id="GO:0000155">
    <property type="term" value="F:phosphorelay sensor kinase activity"/>
    <property type="evidence" value="ECO:0007669"/>
    <property type="project" value="InterPro"/>
</dbReference>
<dbReference type="InterPro" id="IPR050428">
    <property type="entry name" value="TCS_sensor_his_kinase"/>
</dbReference>
<keyword evidence="4" id="KW-0597">Phosphoprotein</keyword>
<protein>
    <recommendedName>
        <fullName evidence="3">histidine kinase</fullName>
        <ecNumber evidence="3">2.7.13.3</ecNumber>
    </recommendedName>
</protein>
<dbReference type="EC" id="2.7.13.3" evidence="3"/>
<dbReference type="AlphaFoldDB" id="A0A1B1YW63"/>
<evidence type="ECO:0000259" key="12">
    <source>
        <dbReference type="PROSITE" id="PS50109"/>
    </source>
</evidence>
<comment type="subcellular location">
    <subcellularLocation>
        <location evidence="2">Membrane</location>
        <topology evidence="2">Multi-pass membrane protein</topology>
    </subcellularLocation>
</comment>
<reference evidence="14" key="1">
    <citation type="submission" date="2016-03" db="EMBL/GenBank/DDBJ databases">
        <title>Complete genome sequence of Solimmundus cernigliae, representing a novel lineage of polycyclic aromatic hydrocarbon degraders within the Gammaproteobacteria.</title>
        <authorList>
            <person name="Singleton D.R."/>
            <person name="Dickey A.N."/>
            <person name="Scholl E.H."/>
            <person name="Wright F.A."/>
            <person name="Aitken M.D."/>
        </authorList>
    </citation>
    <scope>NUCLEOTIDE SEQUENCE [LARGE SCALE GENOMIC DNA]</scope>
    <source>
        <strain evidence="14">TR3.2</strain>
    </source>
</reference>
<dbReference type="PANTHER" id="PTHR45436:SF15">
    <property type="entry name" value="SENSOR HISTIDINE KINASE CUSS"/>
    <property type="match status" value="1"/>
</dbReference>
<dbReference type="STRING" id="1810504.PG2T_12655"/>
<feature type="transmembrane region" description="Helical" evidence="11">
    <location>
        <begin position="6"/>
        <end position="28"/>
    </location>
</feature>
<evidence type="ECO:0000256" key="3">
    <source>
        <dbReference type="ARBA" id="ARBA00012438"/>
    </source>
</evidence>
<dbReference type="KEGG" id="gbi:PG2T_12655"/>
<dbReference type="SUPFAM" id="SSF55874">
    <property type="entry name" value="ATPase domain of HSP90 chaperone/DNA topoisomerase II/histidine kinase"/>
    <property type="match status" value="1"/>
</dbReference>
<keyword evidence="5" id="KW-0808">Transferase</keyword>
<name>A0A1B1YW63_9GAMM</name>
<dbReference type="Gene3D" id="1.10.287.130">
    <property type="match status" value="1"/>
</dbReference>
<keyword evidence="9" id="KW-0902">Two-component regulatory system</keyword>
<keyword evidence="7" id="KW-0418">Kinase</keyword>
<dbReference type="Gene3D" id="3.30.565.10">
    <property type="entry name" value="Histidine kinase-like ATPase, C-terminal domain"/>
    <property type="match status" value="1"/>
</dbReference>
<gene>
    <name evidence="13" type="ORF">PG2T_12655</name>
</gene>
<dbReference type="RefSeq" id="WP_158513198.1">
    <property type="nucleotide sequence ID" value="NZ_CP014671.1"/>
</dbReference>
<evidence type="ECO:0000256" key="5">
    <source>
        <dbReference type="ARBA" id="ARBA00022679"/>
    </source>
</evidence>
<proteinExistence type="predicted"/>
<dbReference type="InterPro" id="IPR003661">
    <property type="entry name" value="HisK_dim/P_dom"/>
</dbReference>
<dbReference type="InterPro" id="IPR013727">
    <property type="entry name" value="2CSK_N"/>
</dbReference>
<keyword evidence="14" id="KW-1185">Reference proteome</keyword>
<evidence type="ECO:0000256" key="1">
    <source>
        <dbReference type="ARBA" id="ARBA00000085"/>
    </source>
</evidence>
<dbReference type="SUPFAM" id="SSF47384">
    <property type="entry name" value="Homodimeric domain of signal transducing histidine kinase"/>
    <property type="match status" value="1"/>
</dbReference>
<dbReference type="Pfam" id="PF08521">
    <property type="entry name" value="2CSK_N"/>
    <property type="match status" value="1"/>
</dbReference>
<keyword evidence="8 11" id="KW-1133">Transmembrane helix</keyword>
<evidence type="ECO:0000313" key="13">
    <source>
        <dbReference type="EMBL" id="ANX04938.1"/>
    </source>
</evidence>
<evidence type="ECO:0000313" key="14">
    <source>
        <dbReference type="Proteomes" id="UP000092952"/>
    </source>
</evidence>
<evidence type="ECO:0000256" key="6">
    <source>
        <dbReference type="ARBA" id="ARBA00022692"/>
    </source>
</evidence>
<organism evidence="13 14">
    <name type="scientific">Immundisolibacter cernigliae</name>
    <dbReference type="NCBI Taxonomy" id="1810504"/>
    <lineage>
        <taxon>Bacteria</taxon>
        <taxon>Pseudomonadati</taxon>
        <taxon>Pseudomonadota</taxon>
        <taxon>Gammaproteobacteria</taxon>
        <taxon>Immundisolibacterales</taxon>
        <taxon>Immundisolibacteraceae</taxon>
        <taxon>Immundisolibacter</taxon>
    </lineage>
</organism>
<evidence type="ECO:0000256" key="8">
    <source>
        <dbReference type="ARBA" id="ARBA00022989"/>
    </source>
</evidence>
<dbReference type="PANTHER" id="PTHR45436">
    <property type="entry name" value="SENSOR HISTIDINE KINASE YKOH"/>
    <property type="match status" value="1"/>
</dbReference>
<dbReference type="Pfam" id="PF02518">
    <property type="entry name" value="HATPase_c"/>
    <property type="match status" value="1"/>
</dbReference>
<dbReference type="PROSITE" id="PS50109">
    <property type="entry name" value="HIS_KIN"/>
    <property type="match status" value="1"/>
</dbReference>
<evidence type="ECO:0000256" key="10">
    <source>
        <dbReference type="ARBA" id="ARBA00023136"/>
    </source>
</evidence>
<dbReference type="OrthoDB" id="9809766at2"/>
<sequence length="457" mass="48697">MRSTLGLRLGLTVALTMGGLFAVIDYLVDAELYRRFDVGLAARAQALTAYLGAPGAGRQLPIEALLPQFGGHGHTDFYQVWDGHGAVLARSASSHGRDLARPAQPSRDGAYYDLRLPDGHRGRALARVVPLPSDDPRGALLVVVAEEREALDALERRLHRILVTGTGGTLLLVLVLTAWSIRRALAPLDAFGRAVAELPLDGGGQPPPGDDLPSELAPVAGKLAATLERLLAALERERRFSRDLAHELRTPLAEARLLAELARRQPGIAGAHLAQLDAALAEMTKIVNGLLYLARVEAGSEQPQPEPVDLAALLAAQAERCRMPATDHGLDWQLRVEPCWVLTDAALLERLLAILFDNAVQHAPPGDCLRVQCACDPPALWLENAAPLLEPADLGRLAERFFHRHEGGNGAHSGLGLALARALATALGLQLSFTLDGGRLRVSLGGFAPVPADPAQG</sequence>
<keyword evidence="6 11" id="KW-0812">Transmembrane</keyword>
<dbReference type="GO" id="GO:0005886">
    <property type="term" value="C:plasma membrane"/>
    <property type="evidence" value="ECO:0007669"/>
    <property type="project" value="TreeGrafter"/>
</dbReference>
<dbReference type="InterPro" id="IPR003594">
    <property type="entry name" value="HATPase_dom"/>
</dbReference>
<evidence type="ECO:0000256" key="9">
    <source>
        <dbReference type="ARBA" id="ARBA00023012"/>
    </source>
</evidence>
<evidence type="ECO:0000256" key="7">
    <source>
        <dbReference type="ARBA" id="ARBA00022777"/>
    </source>
</evidence>
<dbReference type="InterPro" id="IPR036890">
    <property type="entry name" value="HATPase_C_sf"/>
</dbReference>
<keyword evidence="10 11" id="KW-0472">Membrane</keyword>
<dbReference type="CDD" id="cd00082">
    <property type="entry name" value="HisKA"/>
    <property type="match status" value="1"/>
</dbReference>
<evidence type="ECO:0000256" key="4">
    <source>
        <dbReference type="ARBA" id="ARBA00022553"/>
    </source>
</evidence>
<comment type="catalytic activity">
    <reaction evidence="1">
        <text>ATP + protein L-histidine = ADP + protein N-phospho-L-histidine.</text>
        <dbReference type="EC" id="2.7.13.3"/>
    </reaction>
</comment>
<dbReference type="Pfam" id="PF00512">
    <property type="entry name" value="HisKA"/>
    <property type="match status" value="1"/>
</dbReference>
<dbReference type="SMART" id="SM00388">
    <property type="entry name" value="HisKA"/>
    <property type="match status" value="1"/>
</dbReference>